<dbReference type="EMBL" id="AEMG01000008">
    <property type="protein sequence ID" value="EFW92332.1"/>
    <property type="molecule type" value="Genomic_DNA"/>
</dbReference>
<evidence type="ECO:0000259" key="1">
    <source>
        <dbReference type="Pfam" id="PF01863"/>
    </source>
</evidence>
<gene>
    <name evidence="2" type="ORF">ZOD2009_09755</name>
</gene>
<sequence>MLMRQYHIGQIVIPYEIDWERDRETISLSMDESMELTVCAPMTATLDDIETVLDDKQSWLMKTFYGLEKQANSPRDKEYMSGEKLVYRGRHYYLDVETGDVPEPQLSFDGDRFILTVHERDKPSDEVSVRRKRQAVEDWYYRQAEDDLPKRVDRYAPKLGAEGVTIAVCDLSRAWGEYEDESIRLHWRLVRAPVRIQDYVAVHELAHAKYDDHSAGFWNAVGSVIPDYEDRREWLRLNGPLLTG</sequence>
<dbReference type="RefSeq" id="WP_007979266.1">
    <property type="nucleotide sequence ID" value="NZ_AEMG01000008.1"/>
</dbReference>
<protein>
    <recommendedName>
        <fullName evidence="1">YgjP-like metallopeptidase domain-containing protein</fullName>
    </recommendedName>
</protein>
<dbReference type="OrthoDB" id="308128at2157"/>
<dbReference type="eggNOG" id="arCOG02625">
    <property type="taxonomic scope" value="Archaea"/>
</dbReference>
<name>E7QT51_HALPU</name>
<dbReference type="PANTHER" id="PTHR30399:SF1">
    <property type="entry name" value="UTP PYROPHOSPHATASE"/>
    <property type="match status" value="1"/>
</dbReference>
<dbReference type="STRING" id="797209.GCA_000376445_04362"/>
<dbReference type="AlphaFoldDB" id="E7QT51"/>
<evidence type="ECO:0000313" key="2">
    <source>
        <dbReference type="EMBL" id="EFW92332.1"/>
    </source>
</evidence>
<proteinExistence type="predicted"/>
<dbReference type="InterPro" id="IPR053136">
    <property type="entry name" value="UTP_pyrophosphatase-like"/>
</dbReference>
<dbReference type="Proteomes" id="UP000003751">
    <property type="component" value="Unassembled WGS sequence"/>
</dbReference>
<dbReference type="PANTHER" id="PTHR30399">
    <property type="entry name" value="UNCHARACTERIZED PROTEIN YGJP"/>
    <property type="match status" value="1"/>
</dbReference>
<comment type="caution">
    <text evidence="2">The sequence shown here is derived from an EMBL/GenBank/DDBJ whole genome shotgun (WGS) entry which is preliminary data.</text>
</comment>
<organism evidence="2 3">
    <name type="scientific">Haladaptatus paucihalophilus DX253</name>
    <dbReference type="NCBI Taxonomy" id="797209"/>
    <lineage>
        <taxon>Archaea</taxon>
        <taxon>Methanobacteriati</taxon>
        <taxon>Methanobacteriota</taxon>
        <taxon>Stenosarchaea group</taxon>
        <taxon>Halobacteria</taxon>
        <taxon>Halobacteriales</taxon>
        <taxon>Haladaptataceae</taxon>
        <taxon>Haladaptatus</taxon>
    </lineage>
</organism>
<dbReference type="InterPro" id="IPR002725">
    <property type="entry name" value="YgjP-like_metallopeptidase"/>
</dbReference>
<dbReference type="Gene3D" id="3.30.2010.10">
    <property type="entry name" value="Metalloproteases ('zincins'), catalytic domain"/>
    <property type="match status" value="1"/>
</dbReference>
<dbReference type="CDD" id="cd07344">
    <property type="entry name" value="M48_yhfN_like"/>
    <property type="match status" value="1"/>
</dbReference>
<evidence type="ECO:0000313" key="3">
    <source>
        <dbReference type="Proteomes" id="UP000003751"/>
    </source>
</evidence>
<reference evidence="2 3" key="1">
    <citation type="journal article" date="2014" name="ISME J.">
        <title>Trehalose/2-sulfotrehalose biosynthesis and glycine-betaine uptake are widely spread mechanisms for osmoadaptation in the Halobacteriales.</title>
        <authorList>
            <person name="Youssef N.H."/>
            <person name="Savage-Ashlock K.N."/>
            <person name="McCully A.L."/>
            <person name="Luedtke B."/>
            <person name="Shaw E.I."/>
            <person name="Hoff W.D."/>
            <person name="Elshahed M.S."/>
        </authorList>
    </citation>
    <scope>NUCLEOTIDE SEQUENCE [LARGE SCALE GENOMIC DNA]</scope>
    <source>
        <strain evidence="2 3">DX253</strain>
    </source>
</reference>
<accession>E7QT51</accession>
<feature type="domain" description="YgjP-like metallopeptidase" evidence="1">
    <location>
        <begin position="25"/>
        <end position="236"/>
    </location>
</feature>
<dbReference type="Pfam" id="PF01863">
    <property type="entry name" value="YgjP-like"/>
    <property type="match status" value="1"/>
</dbReference>